<name>A0A4Q1BY96_9BACT</name>
<organism evidence="2 3">
    <name type="scientific">Aquirufa rosea</name>
    <dbReference type="NCBI Taxonomy" id="2509241"/>
    <lineage>
        <taxon>Bacteria</taxon>
        <taxon>Pseudomonadati</taxon>
        <taxon>Bacteroidota</taxon>
        <taxon>Cytophagia</taxon>
        <taxon>Cytophagales</taxon>
        <taxon>Flectobacillaceae</taxon>
        <taxon>Aquirufa</taxon>
    </lineage>
</organism>
<gene>
    <name evidence="2" type="ORF">ESB04_10610</name>
</gene>
<dbReference type="AlphaFoldDB" id="A0A4Q1BY96"/>
<sequence length="138" mass="15167">MSKADKSLIEQLSLSILPKLSGLNDKNAKKMVNTTNKAIELIAKKFQKLKDEQAKALADLKEKEAKKAKKLLEKEAKRKSKLAKKEAKNKQLAMLTKGSSPAKIDAKPVASTASKKTVSKTKVNTPSTPRKRRTVVAK</sequence>
<feature type="compositionally biased region" description="Basic residues" evidence="1">
    <location>
        <begin position="129"/>
        <end position="138"/>
    </location>
</feature>
<feature type="region of interest" description="Disordered" evidence="1">
    <location>
        <begin position="76"/>
        <end position="138"/>
    </location>
</feature>
<comment type="caution">
    <text evidence="2">The sequence shown here is derived from an EMBL/GenBank/DDBJ whole genome shotgun (WGS) entry which is preliminary data.</text>
</comment>
<proteinExistence type="predicted"/>
<dbReference type="Proteomes" id="UP000289455">
    <property type="component" value="Unassembled WGS sequence"/>
</dbReference>
<evidence type="ECO:0000313" key="2">
    <source>
        <dbReference type="EMBL" id="RXK47681.1"/>
    </source>
</evidence>
<accession>A0A4Q1BY96</accession>
<protein>
    <submittedName>
        <fullName evidence="2">Uncharacterized protein</fullName>
    </submittedName>
</protein>
<evidence type="ECO:0000256" key="1">
    <source>
        <dbReference type="SAM" id="MobiDB-lite"/>
    </source>
</evidence>
<feature type="compositionally biased region" description="Low complexity" evidence="1">
    <location>
        <begin position="109"/>
        <end position="123"/>
    </location>
</feature>
<keyword evidence="3" id="KW-1185">Reference proteome</keyword>
<evidence type="ECO:0000313" key="3">
    <source>
        <dbReference type="Proteomes" id="UP000289455"/>
    </source>
</evidence>
<dbReference type="OrthoDB" id="966192at2"/>
<reference evidence="2 3" key="1">
    <citation type="submission" date="2019-01" db="EMBL/GenBank/DDBJ databases">
        <title>Cytophagaceae bacterium strain CAR-16.</title>
        <authorList>
            <person name="Chen W.-M."/>
        </authorList>
    </citation>
    <scope>NUCLEOTIDE SEQUENCE [LARGE SCALE GENOMIC DNA]</scope>
    <source>
        <strain evidence="2 3">CAR-16</strain>
    </source>
</reference>
<dbReference type="RefSeq" id="WP_129027720.1">
    <property type="nucleotide sequence ID" value="NZ_SDHY01000006.1"/>
</dbReference>
<dbReference type="EMBL" id="SDHY01000006">
    <property type="protein sequence ID" value="RXK47681.1"/>
    <property type="molecule type" value="Genomic_DNA"/>
</dbReference>